<keyword evidence="9" id="KW-1185">Reference proteome</keyword>
<dbReference type="GO" id="GO:0000155">
    <property type="term" value="F:phosphorelay sensor kinase activity"/>
    <property type="evidence" value="ECO:0007669"/>
    <property type="project" value="TreeGrafter"/>
</dbReference>
<dbReference type="InterPro" id="IPR018060">
    <property type="entry name" value="HTH_AraC"/>
</dbReference>
<evidence type="ECO:0000256" key="5">
    <source>
        <dbReference type="PROSITE-ProRule" id="PRU00169"/>
    </source>
</evidence>
<evidence type="ECO:0000313" key="8">
    <source>
        <dbReference type="EMBL" id="MVN92973.1"/>
    </source>
</evidence>
<dbReference type="Gene3D" id="3.40.50.2300">
    <property type="match status" value="1"/>
</dbReference>
<dbReference type="GO" id="GO:0043565">
    <property type="term" value="F:sequence-specific DNA binding"/>
    <property type="evidence" value="ECO:0007669"/>
    <property type="project" value="InterPro"/>
</dbReference>
<evidence type="ECO:0000313" key="9">
    <source>
        <dbReference type="Proteomes" id="UP000434850"/>
    </source>
</evidence>
<dbReference type="EMBL" id="WQLA01000008">
    <property type="protein sequence ID" value="MVN92973.1"/>
    <property type="molecule type" value="Genomic_DNA"/>
</dbReference>
<dbReference type="SUPFAM" id="SSF52172">
    <property type="entry name" value="CheY-like"/>
    <property type="match status" value="1"/>
</dbReference>
<dbReference type="PRINTS" id="PR00032">
    <property type="entry name" value="HTHARAC"/>
</dbReference>
<dbReference type="InterPro" id="IPR011006">
    <property type="entry name" value="CheY-like_superfamily"/>
</dbReference>
<sequence>MIDSVLIIDDNEDILEFLSEVLSDTYTVYIAESGEKAQEILATKTVSLIVSDIMMPGIDGFELCAILKSDVAYCHIPIILLTAKNTQNAFIEGLEVGADAYIQKPFSPELLQLHIANLLKNRMKIKVHFSSSPFEDFRVNAQSKTEEAFLKKLSDYIQKNLNDPHLDIDNLADYMNMSRPTFYRKIKSISSLSPKELIDTTRVKSAARLIGEDLYRFSEIARIVGYNTPGLFSRNFKKYFKMTPIEYRNSLHKKQSGSAPVEQ</sequence>
<dbReference type="Proteomes" id="UP000434850">
    <property type="component" value="Unassembled WGS sequence"/>
</dbReference>
<feature type="domain" description="Response regulatory" evidence="7">
    <location>
        <begin position="4"/>
        <end position="119"/>
    </location>
</feature>
<keyword evidence="3" id="KW-0238">DNA-binding</keyword>
<keyword evidence="1 5" id="KW-0597">Phosphoprotein</keyword>
<comment type="caution">
    <text evidence="8">The sequence shown here is derived from an EMBL/GenBank/DDBJ whole genome shotgun (WGS) entry which is preliminary data.</text>
</comment>
<dbReference type="RefSeq" id="WP_157543294.1">
    <property type="nucleotide sequence ID" value="NZ_WQLA01000008.1"/>
</dbReference>
<dbReference type="SMART" id="SM00342">
    <property type="entry name" value="HTH_ARAC"/>
    <property type="match status" value="1"/>
</dbReference>
<dbReference type="PROSITE" id="PS01124">
    <property type="entry name" value="HTH_ARAC_FAMILY_2"/>
    <property type="match status" value="1"/>
</dbReference>
<name>A0A6I4IR71_9SPHI</name>
<evidence type="ECO:0000256" key="3">
    <source>
        <dbReference type="ARBA" id="ARBA00023125"/>
    </source>
</evidence>
<dbReference type="InterPro" id="IPR001789">
    <property type="entry name" value="Sig_transdc_resp-reg_receiver"/>
</dbReference>
<feature type="domain" description="HTH araC/xylS-type" evidence="6">
    <location>
        <begin position="151"/>
        <end position="250"/>
    </location>
</feature>
<dbReference type="InterPro" id="IPR020449">
    <property type="entry name" value="Tscrpt_reg_AraC-type_HTH"/>
</dbReference>
<organism evidence="8 9">
    <name type="scientific">Mucilaginibacter aquatilis</name>
    <dbReference type="NCBI Taxonomy" id="1517760"/>
    <lineage>
        <taxon>Bacteria</taxon>
        <taxon>Pseudomonadati</taxon>
        <taxon>Bacteroidota</taxon>
        <taxon>Sphingobacteriia</taxon>
        <taxon>Sphingobacteriales</taxon>
        <taxon>Sphingobacteriaceae</taxon>
        <taxon>Mucilaginibacter</taxon>
    </lineage>
</organism>
<evidence type="ECO:0000256" key="1">
    <source>
        <dbReference type="ARBA" id="ARBA00022553"/>
    </source>
</evidence>
<proteinExistence type="predicted"/>
<dbReference type="InterPro" id="IPR018062">
    <property type="entry name" value="HTH_AraC-typ_CS"/>
</dbReference>
<dbReference type="AlphaFoldDB" id="A0A6I4IR71"/>
<evidence type="ECO:0000256" key="4">
    <source>
        <dbReference type="ARBA" id="ARBA00023163"/>
    </source>
</evidence>
<dbReference type="SMART" id="SM00448">
    <property type="entry name" value="REC"/>
    <property type="match status" value="1"/>
</dbReference>
<evidence type="ECO:0000256" key="2">
    <source>
        <dbReference type="ARBA" id="ARBA00023015"/>
    </source>
</evidence>
<dbReference type="OrthoDB" id="9809670at2"/>
<accession>A0A6I4IR71</accession>
<gene>
    <name evidence="8" type="ORF">GO816_17720</name>
</gene>
<protein>
    <submittedName>
        <fullName evidence="8">Response regulator</fullName>
    </submittedName>
</protein>
<reference evidence="8 9" key="1">
    <citation type="submission" date="2019-12" db="EMBL/GenBank/DDBJ databases">
        <title>Mucilaginibacter sp. HME9299 genome sequencing and assembly.</title>
        <authorList>
            <person name="Kang H."/>
            <person name="Kim H."/>
            <person name="Joh K."/>
        </authorList>
    </citation>
    <scope>NUCLEOTIDE SEQUENCE [LARGE SCALE GENOMIC DNA]</scope>
    <source>
        <strain evidence="8 9">HME9299</strain>
    </source>
</reference>
<evidence type="ECO:0000259" key="6">
    <source>
        <dbReference type="PROSITE" id="PS01124"/>
    </source>
</evidence>
<keyword evidence="4" id="KW-0804">Transcription</keyword>
<dbReference type="PANTHER" id="PTHR43547">
    <property type="entry name" value="TWO-COMPONENT HISTIDINE KINASE"/>
    <property type="match status" value="1"/>
</dbReference>
<dbReference type="Pfam" id="PF00072">
    <property type="entry name" value="Response_reg"/>
    <property type="match status" value="1"/>
</dbReference>
<keyword evidence="2" id="KW-0805">Transcription regulation</keyword>
<dbReference type="PROSITE" id="PS00041">
    <property type="entry name" value="HTH_ARAC_FAMILY_1"/>
    <property type="match status" value="1"/>
</dbReference>
<dbReference type="SUPFAM" id="SSF46689">
    <property type="entry name" value="Homeodomain-like"/>
    <property type="match status" value="1"/>
</dbReference>
<dbReference type="Pfam" id="PF12833">
    <property type="entry name" value="HTH_18"/>
    <property type="match status" value="1"/>
</dbReference>
<dbReference type="Gene3D" id="1.10.10.60">
    <property type="entry name" value="Homeodomain-like"/>
    <property type="match status" value="1"/>
</dbReference>
<feature type="modified residue" description="4-aspartylphosphate" evidence="5">
    <location>
        <position position="52"/>
    </location>
</feature>
<dbReference type="PROSITE" id="PS50110">
    <property type="entry name" value="RESPONSE_REGULATORY"/>
    <property type="match status" value="1"/>
</dbReference>
<evidence type="ECO:0000259" key="7">
    <source>
        <dbReference type="PROSITE" id="PS50110"/>
    </source>
</evidence>
<dbReference type="InterPro" id="IPR009057">
    <property type="entry name" value="Homeodomain-like_sf"/>
</dbReference>
<dbReference type="PANTHER" id="PTHR43547:SF2">
    <property type="entry name" value="HYBRID SIGNAL TRANSDUCTION HISTIDINE KINASE C"/>
    <property type="match status" value="1"/>
</dbReference>
<dbReference type="GO" id="GO:0003700">
    <property type="term" value="F:DNA-binding transcription factor activity"/>
    <property type="evidence" value="ECO:0007669"/>
    <property type="project" value="InterPro"/>
</dbReference>